<comment type="caution">
    <text evidence="2">The sequence shown here is derived from an EMBL/GenBank/DDBJ whole genome shotgun (WGS) entry which is preliminary data.</text>
</comment>
<keyword evidence="1" id="KW-0472">Membrane</keyword>
<reference evidence="2 3" key="1">
    <citation type="submission" date="2017-05" db="EMBL/GenBank/DDBJ databases">
        <authorList>
            <person name="Varghese N."/>
            <person name="Submissions S."/>
        </authorList>
    </citation>
    <scope>NUCLEOTIDE SEQUENCE [LARGE SCALE GENOMIC DNA]</scope>
    <source>
        <strain evidence="2 3">DSM 25457</strain>
    </source>
</reference>
<protein>
    <submittedName>
        <fullName evidence="2">Uncharacterized protein</fullName>
    </submittedName>
</protein>
<keyword evidence="1" id="KW-0812">Transmembrane</keyword>
<accession>A0ABY1QTS3</accession>
<name>A0ABY1QTS3_9BACT</name>
<dbReference type="EMBL" id="FXUG01000045">
    <property type="protein sequence ID" value="SMP80108.1"/>
    <property type="molecule type" value="Genomic_DNA"/>
</dbReference>
<sequence length="151" mass="17519">MPSEFDRDITYFSMVEKRDVTVDGHTEYLRDHYWGWEECRDYFVDDVTYEGQALWDEPHQNPMVPSNIIHAPGHVIDAYRDGWDQCQLQIRQELKTMSEPELREEFLVPQTRALAILYGLGFGLGAASIVTLAWRHTGRMTEPADARESPS</sequence>
<dbReference type="Proteomes" id="UP001158067">
    <property type="component" value="Unassembled WGS sequence"/>
</dbReference>
<keyword evidence="1" id="KW-1133">Transmembrane helix</keyword>
<organism evidence="2 3">
    <name type="scientific">Neorhodopirellula lusitana</name>
    <dbReference type="NCBI Taxonomy" id="445327"/>
    <lineage>
        <taxon>Bacteria</taxon>
        <taxon>Pseudomonadati</taxon>
        <taxon>Planctomycetota</taxon>
        <taxon>Planctomycetia</taxon>
        <taxon>Pirellulales</taxon>
        <taxon>Pirellulaceae</taxon>
        <taxon>Neorhodopirellula</taxon>
    </lineage>
</organism>
<evidence type="ECO:0000256" key="1">
    <source>
        <dbReference type="SAM" id="Phobius"/>
    </source>
</evidence>
<gene>
    <name evidence="2" type="ORF">SAMN06265222_1451</name>
</gene>
<evidence type="ECO:0000313" key="3">
    <source>
        <dbReference type="Proteomes" id="UP001158067"/>
    </source>
</evidence>
<evidence type="ECO:0000313" key="2">
    <source>
        <dbReference type="EMBL" id="SMP80108.1"/>
    </source>
</evidence>
<proteinExistence type="predicted"/>
<keyword evidence="3" id="KW-1185">Reference proteome</keyword>
<feature type="transmembrane region" description="Helical" evidence="1">
    <location>
        <begin position="113"/>
        <end position="134"/>
    </location>
</feature>